<evidence type="ECO:0008006" key="4">
    <source>
        <dbReference type="Google" id="ProtNLM"/>
    </source>
</evidence>
<keyword evidence="1" id="KW-0472">Membrane</keyword>
<evidence type="ECO:0000313" key="3">
    <source>
        <dbReference type="Proteomes" id="UP000295558"/>
    </source>
</evidence>
<feature type="transmembrane region" description="Helical" evidence="1">
    <location>
        <begin position="81"/>
        <end position="100"/>
    </location>
</feature>
<comment type="caution">
    <text evidence="2">The sequence shown here is derived from an EMBL/GenBank/DDBJ whole genome shotgun (WGS) entry which is preliminary data.</text>
</comment>
<sequence>METIIVEIVKGIGSILLQPALYVSILITILAGFSRTKWERKSFRVRIHSPWQELKGFFGLGIIFGLAISIVMGFVGFSLTIGWIAIFNVVLIVLLLIGLFRMASTAYTIGITSLVFYAVYYFDWSLAPFENRMLPIRDLYIDNFMIALVFVLALLLAVEAFLIQFSGASKASPMLRKSGRGKLIGAFRLRRLWLLPLLCFVPGHGFAALFDWWPIFQIGNQTFSVMILPIVIGFQQQIQSQLPAEATHKIAVRVTSLSILIALLGIVSIVIPVVSLLAFVVAIGGRLWVSYHHRNEEQSAAFKFTPQKDGIMVLGAREDTPASRMEILAGEVIMEVNGKVVLNREDLYEALNENRAYCKLKVRDNQGEPRIVQTALYEEDSFELGLFMVE</sequence>
<feature type="transmembrane region" description="Helical" evidence="1">
    <location>
        <begin position="255"/>
        <end position="288"/>
    </location>
</feature>
<dbReference type="RefSeq" id="WP_133620760.1">
    <property type="nucleotide sequence ID" value="NZ_JAARQJ010000001.1"/>
</dbReference>
<dbReference type="EMBL" id="SNZK01000008">
    <property type="protein sequence ID" value="TDR52378.1"/>
    <property type="molecule type" value="Genomic_DNA"/>
</dbReference>
<evidence type="ECO:0000313" key="2">
    <source>
        <dbReference type="EMBL" id="TDR52378.1"/>
    </source>
</evidence>
<keyword evidence="1" id="KW-0812">Transmembrane</keyword>
<keyword evidence="3" id="KW-1185">Reference proteome</keyword>
<protein>
    <recommendedName>
        <fullName evidence="4">PDZ domain-containing protein</fullName>
    </recommendedName>
</protein>
<feature type="transmembrane region" description="Helical" evidence="1">
    <location>
        <begin position="144"/>
        <end position="168"/>
    </location>
</feature>
<gene>
    <name evidence="2" type="ORF">DFP96_10852</name>
</gene>
<organism evidence="2 3">
    <name type="scientific">Listeria rocourtiae</name>
    <dbReference type="NCBI Taxonomy" id="647910"/>
    <lineage>
        <taxon>Bacteria</taxon>
        <taxon>Bacillati</taxon>
        <taxon>Bacillota</taxon>
        <taxon>Bacilli</taxon>
        <taxon>Bacillales</taxon>
        <taxon>Listeriaceae</taxon>
        <taxon>Listeria</taxon>
    </lineage>
</organism>
<feature type="transmembrane region" description="Helical" evidence="1">
    <location>
        <begin position="189"/>
        <end position="209"/>
    </location>
</feature>
<dbReference type="InterPro" id="IPR036034">
    <property type="entry name" value="PDZ_sf"/>
</dbReference>
<feature type="transmembrane region" description="Helical" evidence="1">
    <location>
        <begin position="54"/>
        <end position="75"/>
    </location>
</feature>
<reference evidence="2 3" key="1">
    <citation type="submission" date="2019-03" db="EMBL/GenBank/DDBJ databases">
        <title>Genomic Encyclopedia of Type Strains, Phase III (KMG-III): the genomes of soil and plant-associated and newly described type strains.</title>
        <authorList>
            <person name="Whitman W."/>
        </authorList>
    </citation>
    <scope>NUCLEOTIDE SEQUENCE [LARGE SCALE GENOMIC DNA]</scope>
    <source>
        <strain evidence="2 3">CECT 7972</strain>
    </source>
</reference>
<dbReference type="AlphaFoldDB" id="A0A4R6ZJD2"/>
<dbReference type="OrthoDB" id="198399at2"/>
<dbReference type="STRING" id="1265846.PROCOU_00850"/>
<evidence type="ECO:0000256" key="1">
    <source>
        <dbReference type="SAM" id="Phobius"/>
    </source>
</evidence>
<dbReference type="Proteomes" id="UP000295558">
    <property type="component" value="Unassembled WGS sequence"/>
</dbReference>
<dbReference type="SUPFAM" id="SSF50156">
    <property type="entry name" value="PDZ domain-like"/>
    <property type="match status" value="1"/>
</dbReference>
<accession>A0A4R6ZJD2</accession>
<name>A0A4R6ZJD2_9LIST</name>
<dbReference type="Gene3D" id="2.30.42.10">
    <property type="match status" value="1"/>
</dbReference>
<feature type="transmembrane region" description="Helical" evidence="1">
    <location>
        <begin position="12"/>
        <end position="33"/>
    </location>
</feature>
<keyword evidence="1" id="KW-1133">Transmembrane helix</keyword>
<feature type="transmembrane region" description="Helical" evidence="1">
    <location>
        <begin position="107"/>
        <end position="124"/>
    </location>
</feature>
<proteinExistence type="predicted"/>